<dbReference type="InterPro" id="IPR029045">
    <property type="entry name" value="ClpP/crotonase-like_dom_sf"/>
</dbReference>
<proteinExistence type="inferred from homology"/>
<gene>
    <name evidence="2" type="ORF">CW354_04330</name>
</gene>
<evidence type="ECO:0000313" key="2">
    <source>
        <dbReference type="EMBL" id="PQA89179.1"/>
    </source>
</evidence>
<dbReference type="Proteomes" id="UP000239504">
    <property type="component" value="Unassembled WGS sequence"/>
</dbReference>
<accession>A0A2S7K9Q6</accession>
<dbReference type="RefSeq" id="WP_104828817.1">
    <property type="nucleotide sequence ID" value="NZ_PJCH01000003.1"/>
</dbReference>
<dbReference type="GO" id="GO:0004300">
    <property type="term" value="F:enoyl-CoA hydratase activity"/>
    <property type="evidence" value="ECO:0007669"/>
    <property type="project" value="UniProtKB-EC"/>
</dbReference>
<dbReference type="Gene3D" id="1.10.12.10">
    <property type="entry name" value="Lyase 2-enoyl-coa Hydratase, Chain A, domain 2"/>
    <property type="match status" value="1"/>
</dbReference>
<evidence type="ECO:0000256" key="1">
    <source>
        <dbReference type="ARBA" id="ARBA00005254"/>
    </source>
</evidence>
<dbReference type="CDD" id="cd06558">
    <property type="entry name" value="crotonase-like"/>
    <property type="match status" value="1"/>
</dbReference>
<dbReference type="Pfam" id="PF00378">
    <property type="entry name" value="ECH_1"/>
    <property type="match status" value="1"/>
</dbReference>
<protein>
    <submittedName>
        <fullName evidence="2">Enoyl-CoA hydratase</fullName>
        <ecNumber evidence="2">4.2.1.17</ecNumber>
    </submittedName>
</protein>
<comment type="caution">
    <text evidence="2">The sequence shown here is derived from an EMBL/GenBank/DDBJ whole genome shotgun (WGS) entry which is preliminary data.</text>
</comment>
<dbReference type="EC" id="4.2.1.17" evidence="2"/>
<organism evidence="2 3">
    <name type="scientific">Hyphococcus luteus</name>
    <dbReference type="NCBI Taxonomy" id="2058213"/>
    <lineage>
        <taxon>Bacteria</taxon>
        <taxon>Pseudomonadati</taxon>
        <taxon>Pseudomonadota</taxon>
        <taxon>Alphaproteobacteria</taxon>
        <taxon>Parvularculales</taxon>
        <taxon>Parvularculaceae</taxon>
        <taxon>Hyphococcus</taxon>
    </lineage>
</organism>
<sequence>MSEQVLITTIDKRGVARLTMNRPDIRNAFNEELVGGICDAIGRLNADPNVRVIVLTGAGKAFSAGADLNMMQRAAKYSAAENKDDARRLGHMLSSIYHAPKPTVALVNGPAMGGGLGLIAACDIAIGADTAFFSLSEVKLGLIPAVISPFVIQAITVRQARRLFITGERFDAAEAQRIGLLHTVVDADALNDALEEMLSDLLVCGPHSQALAKELIGKVAYRPLGDAVMEETAGMIAKTRASDEGKEGVNAFLEKRKPNWLKTE</sequence>
<dbReference type="PANTHER" id="PTHR42964:SF1">
    <property type="entry name" value="POLYKETIDE BIOSYNTHESIS ENOYL-COA HYDRATASE PKSH-RELATED"/>
    <property type="match status" value="1"/>
</dbReference>
<dbReference type="EMBL" id="PJCH01000003">
    <property type="protein sequence ID" value="PQA89179.1"/>
    <property type="molecule type" value="Genomic_DNA"/>
</dbReference>
<dbReference type="FunFam" id="3.90.226.10:FF:000066">
    <property type="entry name" value="Enoyl-CoA hydratase"/>
    <property type="match status" value="1"/>
</dbReference>
<reference evidence="2 3" key="1">
    <citation type="submission" date="2017-12" db="EMBL/GenBank/DDBJ databases">
        <authorList>
            <person name="Hurst M.R.H."/>
        </authorList>
    </citation>
    <scope>NUCLEOTIDE SEQUENCE [LARGE SCALE GENOMIC DNA]</scope>
    <source>
        <strain evidence="2 3">SY-3-19</strain>
    </source>
</reference>
<dbReference type="InterPro" id="IPR014748">
    <property type="entry name" value="Enoyl-CoA_hydra_C"/>
</dbReference>
<dbReference type="InterPro" id="IPR051683">
    <property type="entry name" value="Enoyl-CoA_Hydratase/Isomerase"/>
</dbReference>
<name>A0A2S7K9Q6_9PROT</name>
<dbReference type="OrthoDB" id="9795613at2"/>
<comment type="similarity">
    <text evidence="1">Belongs to the enoyl-CoA hydratase/isomerase family.</text>
</comment>
<dbReference type="Gene3D" id="3.90.226.10">
    <property type="entry name" value="2-enoyl-CoA Hydratase, Chain A, domain 1"/>
    <property type="match status" value="1"/>
</dbReference>
<keyword evidence="2" id="KW-0456">Lyase</keyword>
<dbReference type="PANTHER" id="PTHR42964">
    <property type="entry name" value="ENOYL-COA HYDRATASE"/>
    <property type="match status" value="1"/>
</dbReference>
<dbReference type="InterPro" id="IPR001753">
    <property type="entry name" value="Enoyl-CoA_hydra/iso"/>
</dbReference>
<keyword evidence="3" id="KW-1185">Reference proteome</keyword>
<dbReference type="AlphaFoldDB" id="A0A2S7K9Q6"/>
<dbReference type="SUPFAM" id="SSF52096">
    <property type="entry name" value="ClpP/crotonase"/>
    <property type="match status" value="1"/>
</dbReference>
<evidence type="ECO:0000313" key="3">
    <source>
        <dbReference type="Proteomes" id="UP000239504"/>
    </source>
</evidence>